<protein>
    <submittedName>
        <fullName evidence="1">Uncharacterized protein</fullName>
    </submittedName>
</protein>
<organism evidence="1">
    <name type="scientific">marine sediment metagenome</name>
    <dbReference type="NCBI Taxonomy" id="412755"/>
    <lineage>
        <taxon>unclassified sequences</taxon>
        <taxon>metagenomes</taxon>
        <taxon>ecological metagenomes</taxon>
    </lineage>
</organism>
<comment type="caution">
    <text evidence="1">The sequence shown here is derived from an EMBL/GenBank/DDBJ whole genome shotgun (WGS) entry which is preliminary data.</text>
</comment>
<accession>X1R8I3</accession>
<evidence type="ECO:0000313" key="1">
    <source>
        <dbReference type="EMBL" id="GAI51914.1"/>
    </source>
</evidence>
<proteinExistence type="predicted"/>
<dbReference type="EMBL" id="BARV01033595">
    <property type="protein sequence ID" value="GAI51914.1"/>
    <property type="molecule type" value="Genomic_DNA"/>
</dbReference>
<sequence>QIVAQKPDRQEKNKSKKELVCFSLGIPQIDSQPQGKVRE</sequence>
<dbReference type="AlphaFoldDB" id="X1R8I3"/>
<reference evidence="1" key="1">
    <citation type="journal article" date="2014" name="Front. Microbiol.">
        <title>High frequency of phylogenetically diverse reductive dehalogenase-homologous genes in deep subseafloor sedimentary metagenomes.</title>
        <authorList>
            <person name="Kawai M."/>
            <person name="Futagami T."/>
            <person name="Toyoda A."/>
            <person name="Takaki Y."/>
            <person name="Nishi S."/>
            <person name="Hori S."/>
            <person name="Arai W."/>
            <person name="Tsubouchi T."/>
            <person name="Morono Y."/>
            <person name="Uchiyama I."/>
            <person name="Ito T."/>
            <person name="Fujiyama A."/>
            <person name="Inagaki F."/>
            <person name="Takami H."/>
        </authorList>
    </citation>
    <scope>NUCLEOTIDE SEQUENCE</scope>
    <source>
        <strain evidence="1">Expedition CK06-06</strain>
    </source>
</reference>
<name>X1R8I3_9ZZZZ</name>
<feature type="non-terminal residue" evidence="1">
    <location>
        <position position="1"/>
    </location>
</feature>
<gene>
    <name evidence="1" type="ORF">S06H3_52783</name>
</gene>